<evidence type="ECO:0000313" key="1">
    <source>
        <dbReference type="EMBL" id="QHU32524.1"/>
    </source>
</evidence>
<name>A0A6C0LSJ2_9ZZZZ</name>
<sequence>MLSFSNVDIAYPIIKETIPKSSLGYNTNNKYPEFPPLMSDGRSIVSSHQPEAVINNELLHRNGIQTNWQYRKYLTENSKEIMEWNFREASNDAGYFKRHSDAPINTMDSLQYAATPYLFNSIMDNNKPFGHASSDLKMLYLSREQLDARKISPVITQEDLLRKMK</sequence>
<proteinExistence type="predicted"/>
<organism evidence="1">
    <name type="scientific">viral metagenome</name>
    <dbReference type="NCBI Taxonomy" id="1070528"/>
    <lineage>
        <taxon>unclassified sequences</taxon>
        <taxon>metagenomes</taxon>
        <taxon>organismal metagenomes</taxon>
    </lineage>
</organism>
<dbReference type="EMBL" id="MN740540">
    <property type="protein sequence ID" value="QHU32524.1"/>
    <property type="molecule type" value="Genomic_DNA"/>
</dbReference>
<dbReference type="AlphaFoldDB" id="A0A6C0LSJ2"/>
<accession>A0A6C0LSJ2</accession>
<reference evidence="1" key="1">
    <citation type="journal article" date="2020" name="Nature">
        <title>Giant virus diversity and host interactions through global metagenomics.</title>
        <authorList>
            <person name="Schulz F."/>
            <person name="Roux S."/>
            <person name="Paez-Espino D."/>
            <person name="Jungbluth S."/>
            <person name="Walsh D.A."/>
            <person name="Denef V.J."/>
            <person name="McMahon K.D."/>
            <person name="Konstantinidis K.T."/>
            <person name="Eloe-Fadrosh E.A."/>
            <person name="Kyrpides N.C."/>
            <person name="Woyke T."/>
        </authorList>
    </citation>
    <scope>NUCLEOTIDE SEQUENCE</scope>
    <source>
        <strain evidence="1">GVMAG-M-3300027969-2</strain>
    </source>
</reference>
<protein>
    <submittedName>
        <fullName evidence="1">Uncharacterized protein</fullName>
    </submittedName>
</protein>